<accession>A0A0V1GUJ9</accession>
<dbReference type="AlphaFoldDB" id="A0A0V1GUJ9"/>
<keyword evidence="2" id="KW-1185">Reference proteome</keyword>
<gene>
    <name evidence="1" type="ORF">T11_13952</name>
</gene>
<protein>
    <submittedName>
        <fullName evidence="1">Uncharacterized protein</fullName>
    </submittedName>
</protein>
<dbReference type="OrthoDB" id="10466916at2759"/>
<evidence type="ECO:0000313" key="1">
    <source>
        <dbReference type="EMBL" id="KRZ02023.1"/>
    </source>
</evidence>
<sequence>MKTDALPNKVEVRRAKIRDIVDELAQLCDVGSHPDEIRDLLDEVMAFCEQASELLLLLLPARQY</sequence>
<proteinExistence type="predicted"/>
<evidence type="ECO:0000313" key="2">
    <source>
        <dbReference type="Proteomes" id="UP000055024"/>
    </source>
</evidence>
<dbReference type="EMBL" id="JYDP01000247">
    <property type="protein sequence ID" value="KRZ02023.1"/>
    <property type="molecule type" value="Genomic_DNA"/>
</dbReference>
<comment type="caution">
    <text evidence="1">The sequence shown here is derived from an EMBL/GenBank/DDBJ whole genome shotgun (WGS) entry which is preliminary data.</text>
</comment>
<organism evidence="1 2">
    <name type="scientific">Trichinella zimbabwensis</name>
    <dbReference type="NCBI Taxonomy" id="268475"/>
    <lineage>
        <taxon>Eukaryota</taxon>
        <taxon>Metazoa</taxon>
        <taxon>Ecdysozoa</taxon>
        <taxon>Nematoda</taxon>
        <taxon>Enoplea</taxon>
        <taxon>Dorylaimia</taxon>
        <taxon>Trichinellida</taxon>
        <taxon>Trichinellidae</taxon>
        <taxon>Trichinella</taxon>
    </lineage>
</organism>
<dbReference type="Proteomes" id="UP000055024">
    <property type="component" value="Unassembled WGS sequence"/>
</dbReference>
<name>A0A0V1GUJ9_9BILA</name>
<reference evidence="1 2" key="1">
    <citation type="submission" date="2015-01" db="EMBL/GenBank/DDBJ databases">
        <title>Evolution of Trichinella species and genotypes.</title>
        <authorList>
            <person name="Korhonen P.K."/>
            <person name="Edoardo P."/>
            <person name="Giuseppe L.R."/>
            <person name="Gasser R.B."/>
        </authorList>
    </citation>
    <scope>NUCLEOTIDE SEQUENCE [LARGE SCALE GENOMIC DNA]</scope>
    <source>
        <strain evidence="1">ISS1029</strain>
    </source>
</reference>